<dbReference type="RefSeq" id="WP_110258432.1">
    <property type="nucleotide sequence ID" value="NZ_QJKB01000025.1"/>
</dbReference>
<dbReference type="InterPro" id="IPR001258">
    <property type="entry name" value="NHL_repeat"/>
</dbReference>
<keyword evidence="3" id="KW-0732">Signal</keyword>
<protein>
    <submittedName>
        <fullName evidence="4">YD repeat-containing protein</fullName>
    </submittedName>
</protein>
<gene>
    <name evidence="4" type="ORF">DFR42_12532</name>
</gene>
<evidence type="ECO:0000256" key="1">
    <source>
        <dbReference type="ARBA" id="ARBA00022737"/>
    </source>
</evidence>
<sequence length="686" mass="71177">MKPERVFTPLLCLLTMAMSVACGRADDNASKAVSASATSLKNKGSIALFAGDMGGPGNINGTGTDARFRSLWGIAIDPDGNLFVSDYHRLRKITQEAVVSSFASSETSNSDEMLKMDAADLKKINSPGRMVGDAEGNIFVLDQRNCSIRKLTPAGIASIVAGGACTNTAIDSPVDVARFTALKGIALDREGNLFVSDSNAIRKITPAGMVGTVAGQAKVEGARDGKGGSARFSGPAGLVADPAGNIYIADQYNGTIRKLTPAGVVTTIAGLAGKNGSENGKGRAARFDMPSGVALDAAGNIYVADTVNAMIRKITPGGVVTNFVSNGKRDNPQGVTRAAFFLPPRDIVSDGRGKLYIIDESSVHKISADRVVTTVAGSSKVAIPPEYWSPVFMTSTPGNMVADVRGDLYVTESRFPFTLIHKISPMGAVSRFVDVKAEFARIAGLTVDASGNLYVADSIGTVRKISAAGVTTPLAGMPDQLGLADGAGSDARFKVPNGIALTSSGDVLLVDTANQLVRKVTADGVTSTFARIPLGQVVEDSRVKQSRFWPSVANGIAIDGNANVYVADGIHHVIFKISPAGVSSVFAGSTGQKGSADGSGMAARFNRPQGLTLDSKGNLYVADTDNNAVRKITPEGQVSTLIGSANREGFVAGPLPGSLSRPTAVVFSRGALYVSTYQGVVVARDF</sequence>
<evidence type="ECO:0000256" key="2">
    <source>
        <dbReference type="PROSITE-ProRule" id="PRU00504"/>
    </source>
</evidence>
<feature type="repeat" description="NHL" evidence="2">
    <location>
        <begin position="225"/>
        <end position="262"/>
    </location>
</feature>
<accession>A0A318IM23</accession>
<keyword evidence="1" id="KW-0677">Repeat</keyword>
<dbReference type="EMBL" id="QJKB01000025">
    <property type="protein sequence ID" value="PXX34920.1"/>
    <property type="molecule type" value="Genomic_DNA"/>
</dbReference>
<dbReference type="Gene3D" id="2.120.10.30">
    <property type="entry name" value="TolB, C-terminal domain"/>
    <property type="match status" value="6"/>
</dbReference>
<feature type="repeat" description="NHL" evidence="2">
    <location>
        <begin position="593"/>
        <end position="635"/>
    </location>
</feature>
<dbReference type="PANTHER" id="PTHR13833:SF71">
    <property type="entry name" value="NHL DOMAIN-CONTAINING PROTEIN"/>
    <property type="match status" value="1"/>
</dbReference>
<reference evidence="4 5" key="1">
    <citation type="submission" date="2018-05" db="EMBL/GenBank/DDBJ databases">
        <title>Genomic Encyclopedia of Type Strains, Phase IV (KMG-IV): sequencing the most valuable type-strain genomes for metagenomic binning, comparative biology and taxonomic classification.</title>
        <authorList>
            <person name="Goeker M."/>
        </authorList>
    </citation>
    <scope>NUCLEOTIDE SEQUENCE [LARGE SCALE GENOMIC DNA]</scope>
    <source>
        <strain evidence="4 5">DSM 19792</strain>
    </source>
</reference>
<proteinExistence type="predicted"/>
<feature type="signal peptide" evidence="3">
    <location>
        <begin position="1"/>
        <end position="21"/>
    </location>
</feature>
<dbReference type="Proteomes" id="UP000247792">
    <property type="component" value="Unassembled WGS sequence"/>
</dbReference>
<dbReference type="InterPro" id="IPR011042">
    <property type="entry name" value="6-blade_b-propeller_TolB-like"/>
</dbReference>
<feature type="chain" id="PRO_5016357085" evidence="3">
    <location>
        <begin position="22"/>
        <end position="686"/>
    </location>
</feature>
<comment type="caution">
    <text evidence="4">The sequence shown here is derived from an EMBL/GenBank/DDBJ whole genome shotgun (WGS) entry which is preliminary data.</text>
</comment>
<keyword evidence="5" id="KW-1185">Reference proteome</keyword>
<dbReference type="PROSITE" id="PS51257">
    <property type="entry name" value="PROKAR_LIPOPROTEIN"/>
    <property type="match status" value="1"/>
</dbReference>
<dbReference type="SUPFAM" id="SSF101898">
    <property type="entry name" value="NHL repeat"/>
    <property type="match status" value="2"/>
</dbReference>
<dbReference type="PANTHER" id="PTHR13833">
    <property type="match status" value="1"/>
</dbReference>
<name>A0A318IM23_9BURK</name>
<evidence type="ECO:0000313" key="5">
    <source>
        <dbReference type="Proteomes" id="UP000247792"/>
    </source>
</evidence>
<organism evidence="4 5">
    <name type="scientific">Undibacterium pigrum</name>
    <dbReference type="NCBI Taxonomy" id="401470"/>
    <lineage>
        <taxon>Bacteria</taxon>
        <taxon>Pseudomonadati</taxon>
        <taxon>Pseudomonadota</taxon>
        <taxon>Betaproteobacteria</taxon>
        <taxon>Burkholderiales</taxon>
        <taxon>Oxalobacteraceae</taxon>
        <taxon>Undibacterium</taxon>
    </lineage>
</organism>
<evidence type="ECO:0000313" key="4">
    <source>
        <dbReference type="EMBL" id="PXX34920.1"/>
    </source>
</evidence>
<dbReference type="OrthoDB" id="9774579at2"/>
<evidence type="ECO:0000256" key="3">
    <source>
        <dbReference type="SAM" id="SignalP"/>
    </source>
</evidence>
<dbReference type="PROSITE" id="PS51125">
    <property type="entry name" value="NHL"/>
    <property type="match status" value="2"/>
</dbReference>
<dbReference type="Pfam" id="PF01436">
    <property type="entry name" value="NHL"/>
    <property type="match status" value="3"/>
</dbReference>
<dbReference type="AlphaFoldDB" id="A0A318IM23"/>